<protein>
    <submittedName>
        <fullName evidence="1">Uncharacterized protein</fullName>
    </submittedName>
</protein>
<dbReference type="EMBL" id="JADYXP020000004">
    <property type="protein sequence ID" value="KAL0125061.1"/>
    <property type="molecule type" value="Genomic_DNA"/>
</dbReference>
<accession>A0AAW2GA26</accession>
<sequence length="76" mass="9031">MWRWSEKSENFIAESPTRNRGFRAYVQIQRVSRGHNVKLRVVKVTTRLACIRMCKQKERANHSCVTQPFIHTNDDN</sequence>
<proteinExistence type="predicted"/>
<dbReference type="Proteomes" id="UP001430953">
    <property type="component" value="Unassembled WGS sequence"/>
</dbReference>
<dbReference type="AlphaFoldDB" id="A0AAW2GA26"/>
<name>A0AAW2GA26_9HYME</name>
<organism evidence="1 2">
    <name type="scientific">Cardiocondyla obscurior</name>
    <dbReference type="NCBI Taxonomy" id="286306"/>
    <lineage>
        <taxon>Eukaryota</taxon>
        <taxon>Metazoa</taxon>
        <taxon>Ecdysozoa</taxon>
        <taxon>Arthropoda</taxon>
        <taxon>Hexapoda</taxon>
        <taxon>Insecta</taxon>
        <taxon>Pterygota</taxon>
        <taxon>Neoptera</taxon>
        <taxon>Endopterygota</taxon>
        <taxon>Hymenoptera</taxon>
        <taxon>Apocrita</taxon>
        <taxon>Aculeata</taxon>
        <taxon>Formicoidea</taxon>
        <taxon>Formicidae</taxon>
        <taxon>Myrmicinae</taxon>
        <taxon>Cardiocondyla</taxon>
    </lineage>
</organism>
<keyword evidence="2" id="KW-1185">Reference proteome</keyword>
<evidence type="ECO:0000313" key="2">
    <source>
        <dbReference type="Proteomes" id="UP001430953"/>
    </source>
</evidence>
<comment type="caution">
    <text evidence="1">The sequence shown here is derived from an EMBL/GenBank/DDBJ whole genome shotgun (WGS) entry which is preliminary data.</text>
</comment>
<gene>
    <name evidence="1" type="ORF">PUN28_004308</name>
</gene>
<reference evidence="1 2" key="1">
    <citation type="submission" date="2023-03" db="EMBL/GenBank/DDBJ databases">
        <title>High recombination rates correlate with genetic variation in Cardiocondyla obscurior ants.</title>
        <authorList>
            <person name="Errbii M."/>
        </authorList>
    </citation>
    <scope>NUCLEOTIDE SEQUENCE [LARGE SCALE GENOMIC DNA]</scope>
    <source>
        <strain evidence="1">Alpha-2009</strain>
        <tissue evidence="1">Whole body</tissue>
    </source>
</reference>
<evidence type="ECO:0000313" key="1">
    <source>
        <dbReference type="EMBL" id="KAL0125061.1"/>
    </source>
</evidence>